<dbReference type="Proteomes" id="UP000215914">
    <property type="component" value="Chromosome 5"/>
</dbReference>
<reference evidence="3" key="1">
    <citation type="journal article" date="2017" name="Nature">
        <title>The sunflower genome provides insights into oil metabolism, flowering and Asterid evolution.</title>
        <authorList>
            <person name="Badouin H."/>
            <person name="Gouzy J."/>
            <person name="Grassa C.J."/>
            <person name="Murat F."/>
            <person name="Staton S.E."/>
            <person name="Cottret L."/>
            <person name="Lelandais-Briere C."/>
            <person name="Owens G.L."/>
            <person name="Carrere S."/>
            <person name="Mayjonade B."/>
            <person name="Legrand L."/>
            <person name="Gill N."/>
            <person name="Kane N.C."/>
            <person name="Bowers J.E."/>
            <person name="Hubner S."/>
            <person name="Bellec A."/>
            <person name="Berard A."/>
            <person name="Berges H."/>
            <person name="Blanchet N."/>
            <person name="Boniface M.C."/>
            <person name="Brunel D."/>
            <person name="Catrice O."/>
            <person name="Chaidir N."/>
            <person name="Claudel C."/>
            <person name="Donnadieu C."/>
            <person name="Faraut T."/>
            <person name="Fievet G."/>
            <person name="Helmstetter N."/>
            <person name="King M."/>
            <person name="Knapp S.J."/>
            <person name="Lai Z."/>
            <person name="Le Paslier M.C."/>
            <person name="Lippi Y."/>
            <person name="Lorenzon L."/>
            <person name="Mandel J.R."/>
            <person name="Marage G."/>
            <person name="Marchand G."/>
            <person name="Marquand E."/>
            <person name="Bret-Mestries E."/>
            <person name="Morien E."/>
            <person name="Nambeesan S."/>
            <person name="Nguyen T."/>
            <person name="Pegot-Espagnet P."/>
            <person name="Pouilly N."/>
            <person name="Raftis F."/>
            <person name="Sallet E."/>
            <person name="Schiex T."/>
            <person name="Thomas J."/>
            <person name="Vandecasteele C."/>
            <person name="Vares D."/>
            <person name="Vear F."/>
            <person name="Vautrin S."/>
            <person name="Crespi M."/>
            <person name="Mangin B."/>
            <person name="Burke J.M."/>
            <person name="Salse J."/>
            <person name="Munos S."/>
            <person name="Vincourt P."/>
            <person name="Rieseberg L.H."/>
            <person name="Langlade N.B."/>
        </authorList>
    </citation>
    <scope>NUCLEOTIDE SEQUENCE [LARGE SCALE GENOMIC DNA]</scope>
    <source>
        <strain evidence="3">cv. SF193</strain>
    </source>
</reference>
<organism evidence="2 3">
    <name type="scientific">Helianthus annuus</name>
    <name type="common">Common sunflower</name>
    <dbReference type="NCBI Taxonomy" id="4232"/>
    <lineage>
        <taxon>Eukaryota</taxon>
        <taxon>Viridiplantae</taxon>
        <taxon>Streptophyta</taxon>
        <taxon>Embryophyta</taxon>
        <taxon>Tracheophyta</taxon>
        <taxon>Spermatophyta</taxon>
        <taxon>Magnoliopsida</taxon>
        <taxon>eudicotyledons</taxon>
        <taxon>Gunneridae</taxon>
        <taxon>Pentapetalae</taxon>
        <taxon>asterids</taxon>
        <taxon>campanulids</taxon>
        <taxon>Asterales</taxon>
        <taxon>Asteraceae</taxon>
        <taxon>Asteroideae</taxon>
        <taxon>Heliantheae alliance</taxon>
        <taxon>Heliantheae</taxon>
        <taxon>Helianthus</taxon>
    </lineage>
</organism>
<evidence type="ECO:0000313" key="2">
    <source>
        <dbReference type="EMBL" id="OTG25358.1"/>
    </source>
</evidence>
<evidence type="ECO:0000256" key="1">
    <source>
        <dbReference type="SAM" id="MobiDB-lite"/>
    </source>
</evidence>
<dbReference type="InParanoid" id="A0A251UPU4"/>
<gene>
    <name evidence="2" type="ORF">HannXRQ_Chr05g0146771</name>
</gene>
<keyword evidence="3" id="KW-1185">Reference proteome</keyword>
<sequence length="98" mass="11328">MVRRQNRVRRTAAWTRQRVKEESEMLREISGKERSAAKRGSRDAVSGDDLSLAAEPRRQWRLTVMVSFSDRIYDDACDVLFGSSFGTLVSFRDMVKLK</sequence>
<feature type="region of interest" description="Disordered" evidence="1">
    <location>
        <begin position="25"/>
        <end position="50"/>
    </location>
</feature>
<feature type="compositionally biased region" description="Basic and acidic residues" evidence="1">
    <location>
        <begin position="25"/>
        <end position="42"/>
    </location>
</feature>
<protein>
    <submittedName>
        <fullName evidence="2">Uncharacterized protein</fullName>
    </submittedName>
</protein>
<dbReference type="EMBL" id="CM007894">
    <property type="protein sequence ID" value="OTG25358.1"/>
    <property type="molecule type" value="Genomic_DNA"/>
</dbReference>
<proteinExistence type="predicted"/>
<dbReference type="AlphaFoldDB" id="A0A251UPU4"/>
<evidence type="ECO:0000313" key="3">
    <source>
        <dbReference type="Proteomes" id="UP000215914"/>
    </source>
</evidence>
<name>A0A251UPU4_HELAN</name>
<accession>A0A251UPU4</accession>